<proteinExistence type="predicted"/>
<protein>
    <submittedName>
        <fullName evidence="2">Uncharacterized protein</fullName>
    </submittedName>
</protein>
<dbReference type="AlphaFoldDB" id="A0A0K2UBU4"/>
<dbReference type="RefSeq" id="XP_040571044.1">
    <property type="nucleotide sequence ID" value="XM_040715110.2"/>
</dbReference>
<name>A0A0K2UBU4_LEPSM</name>
<dbReference type="GeneID" id="121120261"/>
<evidence type="ECO:0000313" key="2">
    <source>
        <dbReference type="EMBL" id="CDW35397.1"/>
    </source>
</evidence>
<dbReference type="EMBL" id="HACA01018036">
    <property type="protein sequence ID" value="CDW35397.1"/>
    <property type="molecule type" value="Transcribed_RNA"/>
</dbReference>
<evidence type="ECO:0000256" key="1">
    <source>
        <dbReference type="SAM" id="MobiDB-lite"/>
    </source>
</evidence>
<feature type="region of interest" description="Disordered" evidence="1">
    <location>
        <begin position="1"/>
        <end position="39"/>
    </location>
</feature>
<accession>A0A0K2UBU4</accession>
<dbReference type="OrthoDB" id="6156669at2759"/>
<dbReference type="KEGG" id="lsm:121120261"/>
<feature type="compositionally biased region" description="Basic residues" evidence="1">
    <location>
        <begin position="120"/>
        <end position="136"/>
    </location>
</feature>
<sequence>MSTPDLRDQLDGLHNKSQHVDAVYPEPFSRHSKGFANEGTQKYKRINIKKVDRRGRYRTQPITFTEIKEVDEDNLETGNLALPALELNKSEDDSLINQSPSEHSDINLKEKFEEFSRSLSSRRPRRTPNKRKRLSKKTVDLEEDENESGDTVGEIGPLLPHITVGMHRVDISNFRNIEYPSGFSFKPRPSV</sequence>
<dbReference type="OMA" id="FRNIEYP"/>
<reference evidence="2" key="1">
    <citation type="submission" date="2014-05" db="EMBL/GenBank/DDBJ databases">
        <authorList>
            <person name="Chronopoulou M."/>
        </authorList>
    </citation>
    <scope>NUCLEOTIDE SEQUENCE</scope>
    <source>
        <tissue evidence="2">Whole organism</tissue>
    </source>
</reference>
<feature type="compositionally biased region" description="Basic and acidic residues" evidence="1">
    <location>
        <begin position="1"/>
        <end position="14"/>
    </location>
</feature>
<organism evidence="2">
    <name type="scientific">Lepeophtheirus salmonis</name>
    <name type="common">Salmon louse</name>
    <name type="synonym">Caligus salmonis</name>
    <dbReference type="NCBI Taxonomy" id="72036"/>
    <lineage>
        <taxon>Eukaryota</taxon>
        <taxon>Metazoa</taxon>
        <taxon>Ecdysozoa</taxon>
        <taxon>Arthropoda</taxon>
        <taxon>Crustacea</taxon>
        <taxon>Multicrustacea</taxon>
        <taxon>Hexanauplia</taxon>
        <taxon>Copepoda</taxon>
        <taxon>Siphonostomatoida</taxon>
        <taxon>Caligidae</taxon>
        <taxon>Lepeophtheirus</taxon>
    </lineage>
</organism>
<feature type="region of interest" description="Disordered" evidence="1">
    <location>
        <begin position="115"/>
        <end position="157"/>
    </location>
</feature>